<dbReference type="NCBIfam" id="TIGR00152">
    <property type="entry name" value="dephospho-CoA kinase"/>
    <property type="match status" value="1"/>
</dbReference>
<keyword evidence="5" id="KW-0963">Cytoplasm</keyword>
<dbReference type="PANTHER" id="PTHR10695">
    <property type="entry name" value="DEPHOSPHO-COA KINASE-RELATED"/>
    <property type="match status" value="1"/>
</dbReference>
<feature type="binding site" evidence="5">
    <location>
        <begin position="11"/>
        <end position="16"/>
    </location>
    <ligand>
        <name>ATP</name>
        <dbReference type="ChEBI" id="CHEBI:30616"/>
    </ligand>
</feature>
<dbReference type="EMBL" id="BMCP01000001">
    <property type="protein sequence ID" value="GGE28846.1"/>
    <property type="molecule type" value="Genomic_DNA"/>
</dbReference>
<dbReference type="RefSeq" id="WP_188407872.1">
    <property type="nucleotide sequence ID" value="NZ_BMCP01000001.1"/>
</dbReference>
<comment type="function">
    <text evidence="5">Catalyzes the phosphorylation of the 3'-hydroxyl group of dephosphocoenzyme A to form coenzyme A.</text>
</comment>
<dbReference type="GO" id="GO:0005524">
    <property type="term" value="F:ATP binding"/>
    <property type="evidence" value="ECO:0007669"/>
    <property type="project" value="UniProtKB-UniRule"/>
</dbReference>
<dbReference type="SUPFAM" id="SSF52540">
    <property type="entry name" value="P-loop containing nucleoside triphosphate hydrolases"/>
    <property type="match status" value="1"/>
</dbReference>
<keyword evidence="3 5" id="KW-0067">ATP-binding</keyword>
<dbReference type="Proteomes" id="UP000602745">
    <property type="component" value="Unassembled WGS sequence"/>
</dbReference>
<dbReference type="InterPro" id="IPR027417">
    <property type="entry name" value="P-loop_NTPase"/>
</dbReference>
<keyword evidence="4 5" id="KW-0173">Coenzyme A biosynthesis</keyword>
<protein>
    <recommendedName>
        <fullName evidence="5 6">Dephospho-CoA kinase</fullName>
        <ecNumber evidence="5 6">2.7.1.24</ecNumber>
    </recommendedName>
    <alternativeName>
        <fullName evidence="5">Dephosphocoenzyme A kinase</fullName>
    </alternativeName>
</protein>
<dbReference type="GO" id="GO:0015937">
    <property type="term" value="P:coenzyme A biosynthetic process"/>
    <property type="evidence" value="ECO:0007669"/>
    <property type="project" value="UniProtKB-UniRule"/>
</dbReference>
<comment type="similarity">
    <text evidence="1 5">Belongs to the CoaE family.</text>
</comment>
<dbReference type="Pfam" id="PF01121">
    <property type="entry name" value="CoaE"/>
    <property type="match status" value="1"/>
</dbReference>
<sequence length="194" mass="21650">MIILGLTGSIGMGKSTTAELFRRQGVSVYDADATVHALYRGRAAPLIEKIFPGTLRDGAVDRIRLRQALGGRPDALKRLEGIVHPLVREEEFHFLSRARARQARLVVLDIPLLLESPGAERCHAVVVVTTTAEIQRQRVMARPGMTEDLFKELLQRQMPDEEKRRKAHFLVDSSHGLDSAERQVRAILRALAAC</sequence>
<evidence type="ECO:0000256" key="5">
    <source>
        <dbReference type="HAMAP-Rule" id="MF_00376"/>
    </source>
</evidence>
<organism evidence="7 8">
    <name type="scientific">Agaricicola taiwanensis</name>
    <dbReference type="NCBI Taxonomy" id="591372"/>
    <lineage>
        <taxon>Bacteria</taxon>
        <taxon>Pseudomonadati</taxon>
        <taxon>Pseudomonadota</taxon>
        <taxon>Alphaproteobacteria</taxon>
        <taxon>Rhodobacterales</taxon>
        <taxon>Paracoccaceae</taxon>
        <taxon>Agaricicola</taxon>
    </lineage>
</organism>
<dbReference type="CDD" id="cd02022">
    <property type="entry name" value="DPCK"/>
    <property type="match status" value="1"/>
</dbReference>
<comment type="subcellular location">
    <subcellularLocation>
        <location evidence="5">Cytoplasm</location>
    </subcellularLocation>
</comment>
<evidence type="ECO:0000256" key="1">
    <source>
        <dbReference type="ARBA" id="ARBA00009018"/>
    </source>
</evidence>
<keyword evidence="5" id="KW-0808">Transferase</keyword>
<comment type="pathway">
    <text evidence="5">Cofactor biosynthesis; coenzyme A biosynthesis; CoA from (R)-pantothenate: step 5/5.</text>
</comment>
<accession>A0A8J2VFT4</accession>
<evidence type="ECO:0000256" key="6">
    <source>
        <dbReference type="NCBIfam" id="TIGR00152"/>
    </source>
</evidence>
<dbReference type="GO" id="GO:0005737">
    <property type="term" value="C:cytoplasm"/>
    <property type="evidence" value="ECO:0007669"/>
    <property type="project" value="UniProtKB-SubCell"/>
</dbReference>
<evidence type="ECO:0000256" key="4">
    <source>
        <dbReference type="ARBA" id="ARBA00022993"/>
    </source>
</evidence>
<keyword evidence="8" id="KW-1185">Reference proteome</keyword>
<dbReference type="HAMAP" id="MF_00376">
    <property type="entry name" value="Dephospho_CoA_kinase"/>
    <property type="match status" value="1"/>
</dbReference>
<comment type="caution">
    <text evidence="7">The sequence shown here is derived from an EMBL/GenBank/DDBJ whole genome shotgun (WGS) entry which is preliminary data.</text>
</comment>
<reference evidence="7" key="1">
    <citation type="journal article" date="2014" name="Int. J. Syst. Evol. Microbiol.">
        <title>Complete genome sequence of Corynebacterium casei LMG S-19264T (=DSM 44701T), isolated from a smear-ripened cheese.</title>
        <authorList>
            <consortium name="US DOE Joint Genome Institute (JGI-PGF)"/>
            <person name="Walter F."/>
            <person name="Albersmeier A."/>
            <person name="Kalinowski J."/>
            <person name="Ruckert C."/>
        </authorList>
    </citation>
    <scope>NUCLEOTIDE SEQUENCE</scope>
    <source>
        <strain evidence="7">CCM 7684</strain>
    </source>
</reference>
<proteinExistence type="inferred from homology"/>
<keyword evidence="2 5" id="KW-0547">Nucleotide-binding</keyword>
<reference evidence="7" key="2">
    <citation type="submission" date="2020-09" db="EMBL/GenBank/DDBJ databases">
        <authorList>
            <person name="Sun Q."/>
            <person name="Sedlacek I."/>
        </authorList>
    </citation>
    <scope>NUCLEOTIDE SEQUENCE</scope>
    <source>
        <strain evidence="7">CCM 7684</strain>
    </source>
</reference>
<comment type="catalytic activity">
    <reaction evidence="5">
        <text>3'-dephospho-CoA + ATP = ADP + CoA + H(+)</text>
        <dbReference type="Rhea" id="RHEA:18245"/>
        <dbReference type="ChEBI" id="CHEBI:15378"/>
        <dbReference type="ChEBI" id="CHEBI:30616"/>
        <dbReference type="ChEBI" id="CHEBI:57287"/>
        <dbReference type="ChEBI" id="CHEBI:57328"/>
        <dbReference type="ChEBI" id="CHEBI:456216"/>
        <dbReference type="EC" id="2.7.1.24"/>
    </reaction>
</comment>
<dbReference type="AlphaFoldDB" id="A0A8J2VFT4"/>
<dbReference type="UniPathway" id="UPA00241">
    <property type="reaction ID" value="UER00356"/>
</dbReference>
<gene>
    <name evidence="5 7" type="primary">coaE</name>
    <name evidence="7" type="ORF">GCM10007276_02500</name>
</gene>
<keyword evidence="5 7" id="KW-0418">Kinase</keyword>
<dbReference type="PROSITE" id="PS51219">
    <property type="entry name" value="DPCK"/>
    <property type="match status" value="1"/>
</dbReference>
<evidence type="ECO:0000313" key="8">
    <source>
        <dbReference type="Proteomes" id="UP000602745"/>
    </source>
</evidence>
<dbReference type="Gene3D" id="3.40.50.300">
    <property type="entry name" value="P-loop containing nucleotide triphosphate hydrolases"/>
    <property type="match status" value="1"/>
</dbReference>
<dbReference type="InterPro" id="IPR001977">
    <property type="entry name" value="Depp_CoAkinase"/>
</dbReference>
<evidence type="ECO:0000313" key="7">
    <source>
        <dbReference type="EMBL" id="GGE28846.1"/>
    </source>
</evidence>
<dbReference type="PANTHER" id="PTHR10695:SF46">
    <property type="entry name" value="BIFUNCTIONAL COENZYME A SYNTHASE-RELATED"/>
    <property type="match status" value="1"/>
</dbReference>
<name>A0A8J2VFT4_9RHOB</name>
<dbReference type="EC" id="2.7.1.24" evidence="5 6"/>
<dbReference type="GO" id="GO:0004140">
    <property type="term" value="F:dephospho-CoA kinase activity"/>
    <property type="evidence" value="ECO:0007669"/>
    <property type="project" value="UniProtKB-UniRule"/>
</dbReference>
<evidence type="ECO:0000256" key="3">
    <source>
        <dbReference type="ARBA" id="ARBA00022840"/>
    </source>
</evidence>
<evidence type="ECO:0000256" key="2">
    <source>
        <dbReference type="ARBA" id="ARBA00022741"/>
    </source>
</evidence>